<gene>
    <name evidence="1" type="ORF">RV045_06935</name>
</gene>
<dbReference type="Proteomes" id="UP001364695">
    <property type="component" value="Unassembled WGS sequence"/>
</dbReference>
<organism evidence="1 2">
    <name type="scientific">Amphibiibacter pelophylacis</name>
    <dbReference type="NCBI Taxonomy" id="1799477"/>
    <lineage>
        <taxon>Bacteria</taxon>
        <taxon>Pseudomonadati</taxon>
        <taxon>Pseudomonadota</taxon>
        <taxon>Betaproteobacteria</taxon>
        <taxon>Burkholderiales</taxon>
        <taxon>Sphaerotilaceae</taxon>
        <taxon>Amphibiibacter</taxon>
    </lineage>
</organism>
<proteinExistence type="predicted"/>
<dbReference type="EMBL" id="JAWDIE010000008">
    <property type="protein sequence ID" value="MEJ7138165.1"/>
    <property type="molecule type" value="Genomic_DNA"/>
</dbReference>
<sequence length="96" mass="10766">MRLTPREREALRQSAQTSFGPDVAVSHFGAVTALEKLRLEQAWQQCQRHLHHLNHALAAVQAMLPLTGAKLAALDDEAVQDWDQLILTRFTPLTQS</sequence>
<protein>
    <submittedName>
        <fullName evidence="1">Uncharacterized protein</fullName>
    </submittedName>
</protein>
<reference evidence="1" key="1">
    <citation type="submission" date="2023-10" db="EMBL/GenBank/DDBJ databases">
        <title>Amphibacter perezi, gen. nov., sp. nov. a novel taxa of the family Comamonadaceae, class Betaproteobacteria isolated from the skin microbiota of Pelophylax perezi from different populations.</title>
        <authorList>
            <person name="Costa S."/>
            <person name="Proenca D.N."/>
            <person name="Lopes I."/>
            <person name="Morais P.V."/>
        </authorList>
    </citation>
    <scope>NUCLEOTIDE SEQUENCE</scope>
    <source>
        <strain evidence="1">SL12-8</strain>
    </source>
</reference>
<name>A0ACC6P1U2_9BURK</name>
<evidence type="ECO:0000313" key="2">
    <source>
        <dbReference type="Proteomes" id="UP001364695"/>
    </source>
</evidence>
<evidence type="ECO:0000313" key="1">
    <source>
        <dbReference type="EMBL" id="MEJ7138165.1"/>
    </source>
</evidence>
<keyword evidence="2" id="KW-1185">Reference proteome</keyword>
<accession>A0ACC6P1U2</accession>
<comment type="caution">
    <text evidence="1">The sequence shown here is derived from an EMBL/GenBank/DDBJ whole genome shotgun (WGS) entry which is preliminary data.</text>
</comment>